<dbReference type="SMART" id="SM00448">
    <property type="entry name" value="REC"/>
    <property type="match status" value="1"/>
</dbReference>
<dbReference type="PROSITE" id="PS50110">
    <property type="entry name" value="RESPONSE_REGULATORY"/>
    <property type="match status" value="1"/>
</dbReference>
<dbReference type="CDD" id="cd17569">
    <property type="entry name" value="REC_HupR-like"/>
    <property type="match status" value="1"/>
</dbReference>
<dbReference type="PANTHER" id="PTHR45228">
    <property type="entry name" value="CYCLIC DI-GMP PHOSPHODIESTERASE TM_0186-RELATED"/>
    <property type="match status" value="1"/>
</dbReference>
<dbReference type="Gene3D" id="3.40.50.2300">
    <property type="match status" value="1"/>
</dbReference>
<dbReference type="InterPro" id="IPR052020">
    <property type="entry name" value="Cyclic_di-GMP/3'3'-cGAMP_PDE"/>
</dbReference>
<organism evidence="2">
    <name type="scientific">hydrothermal vent metagenome</name>
    <dbReference type="NCBI Taxonomy" id="652676"/>
    <lineage>
        <taxon>unclassified sequences</taxon>
        <taxon>metagenomes</taxon>
        <taxon>ecological metagenomes</taxon>
    </lineage>
</organism>
<proteinExistence type="predicted"/>
<evidence type="ECO:0000313" key="2">
    <source>
        <dbReference type="EMBL" id="VAX25884.1"/>
    </source>
</evidence>
<gene>
    <name evidence="2" type="ORF">MNBD_NITROSPINAE02-427</name>
</gene>
<protein>
    <recommendedName>
        <fullName evidence="1">Response regulatory domain-containing protein</fullName>
    </recommendedName>
</protein>
<dbReference type="Pfam" id="PF00072">
    <property type="entry name" value="Response_reg"/>
    <property type="match status" value="1"/>
</dbReference>
<dbReference type="GO" id="GO:0000160">
    <property type="term" value="P:phosphorelay signal transduction system"/>
    <property type="evidence" value="ECO:0007669"/>
    <property type="project" value="InterPro"/>
</dbReference>
<name>A0A3B1CPM7_9ZZZZ</name>
<dbReference type="InterPro" id="IPR011006">
    <property type="entry name" value="CheY-like_superfamily"/>
</dbReference>
<dbReference type="InterPro" id="IPR001789">
    <property type="entry name" value="Sig_transdc_resp-reg_receiver"/>
</dbReference>
<dbReference type="PANTHER" id="PTHR45228:SF8">
    <property type="entry name" value="TWO-COMPONENT RESPONSE REGULATOR-RELATED"/>
    <property type="match status" value="1"/>
</dbReference>
<dbReference type="EMBL" id="UOGE01000112">
    <property type="protein sequence ID" value="VAX25884.1"/>
    <property type="molecule type" value="Genomic_DNA"/>
</dbReference>
<dbReference type="AlphaFoldDB" id="A0A3B1CPM7"/>
<dbReference type="Gene3D" id="1.10.3210.10">
    <property type="entry name" value="Hypothetical protein af1432"/>
    <property type="match status" value="1"/>
</dbReference>
<evidence type="ECO:0000259" key="1">
    <source>
        <dbReference type="PROSITE" id="PS50110"/>
    </source>
</evidence>
<reference evidence="2" key="1">
    <citation type="submission" date="2018-06" db="EMBL/GenBank/DDBJ databases">
        <authorList>
            <person name="Zhirakovskaya E."/>
        </authorList>
    </citation>
    <scope>NUCLEOTIDE SEQUENCE</scope>
</reference>
<dbReference type="Pfam" id="PF13487">
    <property type="entry name" value="HD_5"/>
    <property type="match status" value="1"/>
</dbReference>
<dbReference type="SUPFAM" id="SSF52172">
    <property type="entry name" value="CheY-like"/>
    <property type="match status" value="1"/>
</dbReference>
<accession>A0A3B1CPM7</accession>
<sequence length="389" mass="43806">MIGEKILLVDDEQEVLNTLKRLHRNSFHIDTALGSDEGLEAVSSKGPYAVIVSDQEMPGIKGIDFLSKVKEISPDTVRIMLTGNATMDTAIEAVNEGNIFRFLTKPCPPDLFAKTIISGIEQYRLINAERELLEKTLSRSIKVLIDILSMVNPVAFSRAARLRKYVRHSARKLNLKHSWKYELAAMLSQLGCVTIPQDIIEKSYAGQKLSKEEQEMFDSHPSVARELIERVPRLEPIAIMIENQNKKISEFNSTLAPSKRDEVDIGAQLLRAAIDLDRLVVHGDSYIKAVKKLLDRSKESDPLIISTFQDMEAVRSGKITGLIKVNNLTSGMILGENIYTTSELLVAPKGMEITYPLLERLRNFRQNKLIPDEVRVYYDKYKSTESSSA</sequence>
<feature type="domain" description="Response regulatory" evidence="1">
    <location>
        <begin position="5"/>
        <end position="120"/>
    </location>
</feature>